<dbReference type="PANTHER" id="PTHR35333:SF3">
    <property type="entry name" value="BETA-LACTAMASE-TYPE TRANSPEPTIDASE FOLD CONTAINING PROTEIN"/>
    <property type="match status" value="1"/>
</dbReference>
<dbReference type="GO" id="GO:0030655">
    <property type="term" value="P:beta-lactam antibiotic catabolic process"/>
    <property type="evidence" value="ECO:0007669"/>
    <property type="project" value="InterPro"/>
</dbReference>
<reference evidence="3" key="1">
    <citation type="submission" date="2023-08" db="EMBL/GenBank/DDBJ databases">
        <title>The draft genome of Tsukamurella strandjordii strain 050030.</title>
        <authorList>
            <person name="Zhao F."/>
            <person name="Feng Y."/>
            <person name="Zong Z."/>
        </authorList>
    </citation>
    <scope>NUCLEOTIDE SEQUENCE</scope>
    <source>
        <strain evidence="3">050030</strain>
    </source>
</reference>
<dbReference type="PANTHER" id="PTHR35333">
    <property type="entry name" value="BETA-LACTAMASE"/>
    <property type="match status" value="1"/>
</dbReference>
<accession>A0AA90ND90</accession>
<gene>
    <name evidence="3" type="ORF">Q7X28_10100</name>
</gene>
<evidence type="ECO:0000259" key="2">
    <source>
        <dbReference type="Pfam" id="PF13354"/>
    </source>
</evidence>
<feature type="signal peptide" evidence="1">
    <location>
        <begin position="1"/>
        <end position="24"/>
    </location>
</feature>
<organism evidence="3 4">
    <name type="scientific">Tsukamurella strandjordii</name>
    <dbReference type="NCBI Taxonomy" id="147577"/>
    <lineage>
        <taxon>Bacteria</taxon>
        <taxon>Bacillati</taxon>
        <taxon>Actinomycetota</taxon>
        <taxon>Actinomycetes</taxon>
        <taxon>Mycobacteriales</taxon>
        <taxon>Tsukamurellaceae</taxon>
        <taxon>Tsukamurella</taxon>
    </lineage>
</organism>
<keyword evidence="1" id="KW-0732">Signal</keyword>
<dbReference type="EMBL" id="JAUTIX010000003">
    <property type="protein sequence ID" value="MDP0398277.1"/>
    <property type="molecule type" value="Genomic_DNA"/>
</dbReference>
<dbReference type="SUPFAM" id="SSF56601">
    <property type="entry name" value="beta-lactamase/transpeptidase-like"/>
    <property type="match status" value="1"/>
</dbReference>
<feature type="chain" id="PRO_5041681326" evidence="1">
    <location>
        <begin position="25"/>
        <end position="333"/>
    </location>
</feature>
<comment type="caution">
    <text evidence="3">The sequence shown here is derived from an EMBL/GenBank/DDBJ whole genome shotgun (WGS) entry which is preliminary data.</text>
</comment>
<name>A0AA90ND90_9ACTN</name>
<evidence type="ECO:0000256" key="1">
    <source>
        <dbReference type="SAM" id="SignalP"/>
    </source>
</evidence>
<proteinExistence type="predicted"/>
<keyword evidence="4" id="KW-1185">Reference proteome</keyword>
<dbReference type="InterPro" id="IPR012338">
    <property type="entry name" value="Beta-lactam/transpept-like"/>
</dbReference>
<dbReference type="GO" id="GO:0046677">
    <property type="term" value="P:response to antibiotic"/>
    <property type="evidence" value="ECO:0007669"/>
    <property type="project" value="InterPro"/>
</dbReference>
<dbReference type="InterPro" id="IPR045155">
    <property type="entry name" value="Beta-lactam_cat"/>
</dbReference>
<dbReference type="AlphaFoldDB" id="A0AA90ND90"/>
<dbReference type="Pfam" id="PF13354">
    <property type="entry name" value="Beta-lactamase2"/>
    <property type="match status" value="1"/>
</dbReference>
<evidence type="ECO:0000313" key="4">
    <source>
        <dbReference type="Proteomes" id="UP001178281"/>
    </source>
</evidence>
<feature type="domain" description="Beta-lactamase class A catalytic" evidence="2">
    <location>
        <begin position="55"/>
        <end position="195"/>
    </location>
</feature>
<dbReference type="Gene3D" id="3.40.710.10">
    <property type="entry name" value="DD-peptidase/beta-lactamase superfamily"/>
    <property type="match status" value="1"/>
</dbReference>
<dbReference type="InterPro" id="IPR000871">
    <property type="entry name" value="Beta-lactam_class-A"/>
</dbReference>
<keyword evidence="3" id="KW-0378">Hydrolase</keyword>
<dbReference type="GO" id="GO:0008800">
    <property type="term" value="F:beta-lactamase activity"/>
    <property type="evidence" value="ECO:0007669"/>
    <property type="project" value="InterPro"/>
</dbReference>
<protein>
    <submittedName>
        <fullName evidence="3">Serine hydrolase</fullName>
    </submittedName>
</protein>
<dbReference type="RefSeq" id="WP_305111194.1">
    <property type="nucleotide sequence ID" value="NZ_JAUTIX010000003.1"/>
</dbReference>
<evidence type="ECO:0000313" key="3">
    <source>
        <dbReference type="EMBL" id="MDP0398277.1"/>
    </source>
</evidence>
<sequence length="333" mass="34847">MRCTLITAVGAAMLVAVPAPAALAAPCAPPAATDTSTAAGWVGYLAEHRDDVALVVDDGRGGTVRHRADAAMPTASMVKLIHLAALTGRAGVGRIDLNERIPIADWQRWYVDYRGTPLDGGAHVEALKYLGIPATKGVPDDASGTVSLYQLADVMIRFSDSAAPDAIRARLGDDALQDVMTRYGMPGPAPSMKNLYDRLLASGASTAAQLTSATDRTYSAPASSFARLVGDLASGRFGPGSETARRFLEFQGARPSGLLALGFKGGSLPGIRTEAFEGRRPDGSVTVGVLMVRRASAADLRKDDEAGMPHQRMLLAAMTDGAARERVACALRT</sequence>
<dbReference type="Proteomes" id="UP001178281">
    <property type="component" value="Unassembled WGS sequence"/>
</dbReference>